<organism evidence="2 3">
    <name type="scientific">Agrococcus sediminis</name>
    <dbReference type="NCBI Taxonomy" id="2599924"/>
    <lineage>
        <taxon>Bacteria</taxon>
        <taxon>Bacillati</taxon>
        <taxon>Actinomycetota</taxon>
        <taxon>Actinomycetes</taxon>
        <taxon>Micrococcales</taxon>
        <taxon>Microbacteriaceae</taxon>
        <taxon>Agrococcus</taxon>
    </lineage>
</organism>
<feature type="compositionally biased region" description="Polar residues" evidence="1">
    <location>
        <begin position="44"/>
        <end position="58"/>
    </location>
</feature>
<dbReference type="Proteomes" id="UP000323221">
    <property type="component" value="Unassembled WGS sequence"/>
</dbReference>
<dbReference type="EMBL" id="VOIR01000013">
    <property type="protein sequence ID" value="KAA6433912.1"/>
    <property type="molecule type" value="Genomic_DNA"/>
</dbReference>
<reference evidence="2 3" key="1">
    <citation type="submission" date="2019-08" db="EMBL/GenBank/DDBJ databases">
        <title>Agrococcus lahaulensis sp. nov., isolated from a cold desert of the Indian Himalayas.</title>
        <authorList>
            <person name="Qu J.H."/>
        </authorList>
    </citation>
    <scope>NUCLEOTIDE SEQUENCE [LARGE SCALE GENOMIC DNA]</scope>
    <source>
        <strain evidence="2 3">NS18</strain>
    </source>
</reference>
<evidence type="ECO:0000313" key="2">
    <source>
        <dbReference type="EMBL" id="KAA6433912.1"/>
    </source>
</evidence>
<proteinExistence type="predicted"/>
<sequence>MNSAWLHSRRFARGFIPGEDVAVATIVRDTNATGTGEVRIPANATRTARRTLSPSSSAHAPGSRPPPSGECQARSEPGPTRVAAWCAALIANGGPGLLHLVVLVCI</sequence>
<protein>
    <submittedName>
        <fullName evidence="2">Uncharacterized protein</fullName>
    </submittedName>
</protein>
<name>A0A5M8QHT8_9MICO</name>
<dbReference type="OrthoDB" id="4774250at2"/>
<gene>
    <name evidence="2" type="ORF">FQ330_07550</name>
</gene>
<feature type="region of interest" description="Disordered" evidence="1">
    <location>
        <begin position="43"/>
        <end position="77"/>
    </location>
</feature>
<keyword evidence="3" id="KW-1185">Reference proteome</keyword>
<accession>A0A5M8QHT8</accession>
<evidence type="ECO:0000313" key="3">
    <source>
        <dbReference type="Proteomes" id="UP000323221"/>
    </source>
</evidence>
<dbReference type="AlphaFoldDB" id="A0A5M8QHT8"/>
<comment type="caution">
    <text evidence="2">The sequence shown here is derived from an EMBL/GenBank/DDBJ whole genome shotgun (WGS) entry which is preliminary data.</text>
</comment>
<evidence type="ECO:0000256" key="1">
    <source>
        <dbReference type="SAM" id="MobiDB-lite"/>
    </source>
</evidence>